<reference evidence="2 3" key="1">
    <citation type="submission" date="2016-10" db="EMBL/GenBank/DDBJ databases">
        <title>Draft genome sequences of four alkaliphilic bacteria belonging to the Anaerobacillus genus.</title>
        <authorList>
            <person name="Bassil N.M."/>
            <person name="Lloyd J.R."/>
        </authorList>
    </citation>
    <scope>NUCLEOTIDE SEQUENCE [LARGE SCALE GENOMIC DNA]</scope>
    <source>
        <strain evidence="2 3">DSM 18345</strain>
    </source>
</reference>
<dbReference type="EMBL" id="MLQR01000020">
    <property type="protein sequence ID" value="OIJ14413.1"/>
    <property type="molecule type" value="Genomic_DNA"/>
</dbReference>
<sequence>MKKKVKLSFSIFMLVALLIQGTQVFAMEVDYKAIAKEMIENYEAVEEFKNEQVNQDSRFVNDKIIMQEEKMNALEERIEKAKQKGERFYTLDQILKADAKDFGISEEDMSKIKELVKYQKSELENLLLGFKEIDEQNHPIAKNIKKELKVKYPKSEIYSFLAK</sequence>
<name>A0A1S2LQK9_9BACI</name>
<protein>
    <submittedName>
        <fullName evidence="2">Uncharacterized protein</fullName>
    </submittedName>
</protein>
<evidence type="ECO:0000313" key="3">
    <source>
        <dbReference type="Proteomes" id="UP000179524"/>
    </source>
</evidence>
<feature type="chain" id="PRO_5010309784" evidence="1">
    <location>
        <begin position="27"/>
        <end position="163"/>
    </location>
</feature>
<organism evidence="2 3">
    <name type="scientific">Anaerobacillus alkalilacustris</name>
    <dbReference type="NCBI Taxonomy" id="393763"/>
    <lineage>
        <taxon>Bacteria</taxon>
        <taxon>Bacillati</taxon>
        <taxon>Bacillota</taxon>
        <taxon>Bacilli</taxon>
        <taxon>Bacillales</taxon>
        <taxon>Bacillaceae</taxon>
        <taxon>Anaerobacillus</taxon>
    </lineage>
</organism>
<feature type="signal peptide" evidence="1">
    <location>
        <begin position="1"/>
        <end position="26"/>
    </location>
</feature>
<dbReference type="AlphaFoldDB" id="A0A1S2LQK9"/>
<gene>
    <name evidence="2" type="ORF">BKP37_08715</name>
</gene>
<evidence type="ECO:0000313" key="2">
    <source>
        <dbReference type="EMBL" id="OIJ14413.1"/>
    </source>
</evidence>
<evidence type="ECO:0000256" key="1">
    <source>
        <dbReference type="SAM" id="SignalP"/>
    </source>
</evidence>
<dbReference type="Proteomes" id="UP000179524">
    <property type="component" value="Unassembled WGS sequence"/>
</dbReference>
<dbReference type="RefSeq" id="WP_071309214.1">
    <property type="nucleotide sequence ID" value="NZ_MLQR01000020.1"/>
</dbReference>
<comment type="caution">
    <text evidence="2">The sequence shown here is derived from an EMBL/GenBank/DDBJ whole genome shotgun (WGS) entry which is preliminary data.</text>
</comment>
<keyword evidence="3" id="KW-1185">Reference proteome</keyword>
<proteinExistence type="predicted"/>
<keyword evidence="1" id="KW-0732">Signal</keyword>
<accession>A0A1S2LQK9</accession>